<keyword evidence="5 8" id="KW-0521">NADP</keyword>
<dbReference type="GO" id="GO:0005829">
    <property type="term" value="C:cytosol"/>
    <property type="evidence" value="ECO:0007669"/>
    <property type="project" value="TreeGrafter"/>
</dbReference>
<comment type="similarity">
    <text evidence="2 8">Belongs to the dihydrofolate reductase family.</text>
</comment>
<keyword evidence="11" id="KW-1185">Reference proteome</keyword>
<evidence type="ECO:0000256" key="7">
    <source>
        <dbReference type="ARBA" id="ARBA00025067"/>
    </source>
</evidence>
<organism evidence="10 11">
    <name type="scientific">Aquabacter spiritensis</name>
    <dbReference type="NCBI Taxonomy" id="933073"/>
    <lineage>
        <taxon>Bacteria</taxon>
        <taxon>Pseudomonadati</taxon>
        <taxon>Pseudomonadota</taxon>
        <taxon>Alphaproteobacteria</taxon>
        <taxon>Hyphomicrobiales</taxon>
        <taxon>Xanthobacteraceae</taxon>
        <taxon>Aquabacter</taxon>
    </lineage>
</organism>
<dbReference type="GO" id="GO:0046655">
    <property type="term" value="P:folic acid metabolic process"/>
    <property type="evidence" value="ECO:0007669"/>
    <property type="project" value="TreeGrafter"/>
</dbReference>
<comment type="caution">
    <text evidence="10">The sequence shown here is derived from an EMBL/GenBank/DDBJ whole genome shotgun (WGS) entry which is preliminary data.</text>
</comment>
<dbReference type="PRINTS" id="PR00070">
    <property type="entry name" value="DHFR"/>
</dbReference>
<protein>
    <recommendedName>
        <fullName evidence="3 8">Dihydrofolate reductase</fullName>
        <ecNumber evidence="3 8">1.5.1.3</ecNumber>
    </recommendedName>
</protein>
<dbReference type="EC" id="1.5.1.3" evidence="3 8"/>
<evidence type="ECO:0000256" key="5">
    <source>
        <dbReference type="ARBA" id="ARBA00022857"/>
    </source>
</evidence>
<accession>A0A4R3M2G1</accession>
<keyword evidence="6 8" id="KW-0560">Oxidoreductase</keyword>
<evidence type="ECO:0000256" key="3">
    <source>
        <dbReference type="ARBA" id="ARBA00012856"/>
    </source>
</evidence>
<dbReference type="CDD" id="cd00209">
    <property type="entry name" value="DHFR"/>
    <property type="match status" value="1"/>
</dbReference>
<dbReference type="RefSeq" id="WP_132030313.1">
    <property type="nucleotide sequence ID" value="NZ_SMAI01000002.1"/>
</dbReference>
<evidence type="ECO:0000256" key="2">
    <source>
        <dbReference type="ARBA" id="ARBA00009539"/>
    </source>
</evidence>
<dbReference type="Proteomes" id="UP000294664">
    <property type="component" value="Unassembled WGS sequence"/>
</dbReference>
<reference evidence="10 11" key="1">
    <citation type="submission" date="2019-03" db="EMBL/GenBank/DDBJ databases">
        <title>Genomic Encyclopedia of Type Strains, Phase IV (KMG-IV): sequencing the most valuable type-strain genomes for metagenomic binning, comparative biology and taxonomic classification.</title>
        <authorList>
            <person name="Goeker M."/>
        </authorList>
    </citation>
    <scope>NUCLEOTIDE SEQUENCE [LARGE SCALE GENOMIC DNA]</scope>
    <source>
        <strain evidence="10 11">DSM 9035</strain>
    </source>
</reference>
<dbReference type="GO" id="GO:0046654">
    <property type="term" value="P:tetrahydrofolate biosynthetic process"/>
    <property type="evidence" value="ECO:0007669"/>
    <property type="project" value="UniProtKB-UniPathway"/>
</dbReference>
<evidence type="ECO:0000256" key="1">
    <source>
        <dbReference type="ARBA" id="ARBA00004903"/>
    </source>
</evidence>
<dbReference type="OrthoDB" id="9804315at2"/>
<name>A0A4R3M2G1_9HYPH</name>
<keyword evidence="4 8" id="KW-0554">One-carbon metabolism</keyword>
<dbReference type="AlphaFoldDB" id="A0A4R3M2G1"/>
<dbReference type="EMBL" id="SMAI01000002">
    <property type="protein sequence ID" value="TCT06843.1"/>
    <property type="molecule type" value="Genomic_DNA"/>
</dbReference>
<dbReference type="PANTHER" id="PTHR48069:SF3">
    <property type="entry name" value="DIHYDROFOLATE REDUCTASE"/>
    <property type="match status" value="1"/>
</dbReference>
<evidence type="ECO:0000256" key="6">
    <source>
        <dbReference type="ARBA" id="ARBA00023002"/>
    </source>
</evidence>
<proteinExistence type="inferred from homology"/>
<dbReference type="InterPro" id="IPR012259">
    <property type="entry name" value="DHFR"/>
</dbReference>
<dbReference type="UniPathway" id="UPA00077">
    <property type="reaction ID" value="UER00158"/>
</dbReference>
<evidence type="ECO:0000256" key="4">
    <source>
        <dbReference type="ARBA" id="ARBA00022563"/>
    </source>
</evidence>
<evidence type="ECO:0000313" key="10">
    <source>
        <dbReference type="EMBL" id="TCT06843.1"/>
    </source>
</evidence>
<sequence>MLPLAHIVAMAENGVIGRGDALPFRLPSDLKRFRALTWGKPILMGRRTFQSIGRVLPGRISVVVSADPGFVAPEGVYVGRTLDAALALADAAGRDLGAPEIMVIGGRRVFAETLPLTRIVHLTQVHAAPEGDVFLTPYDPSAWRETGREGPLQGAGDEAPFTYLTLERAAARAESAGARGD</sequence>
<dbReference type="InterPro" id="IPR001796">
    <property type="entry name" value="DHFR_dom"/>
</dbReference>
<evidence type="ECO:0000259" key="9">
    <source>
        <dbReference type="PROSITE" id="PS51330"/>
    </source>
</evidence>
<dbReference type="GO" id="GO:0006730">
    <property type="term" value="P:one-carbon metabolic process"/>
    <property type="evidence" value="ECO:0007669"/>
    <property type="project" value="UniProtKB-KW"/>
</dbReference>
<dbReference type="GO" id="GO:0046452">
    <property type="term" value="P:dihydrofolate metabolic process"/>
    <property type="evidence" value="ECO:0007669"/>
    <property type="project" value="TreeGrafter"/>
</dbReference>
<dbReference type="InterPro" id="IPR024072">
    <property type="entry name" value="DHFR-like_dom_sf"/>
</dbReference>
<dbReference type="Gene3D" id="3.40.430.10">
    <property type="entry name" value="Dihydrofolate Reductase, subunit A"/>
    <property type="match status" value="1"/>
</dbReference>
<comment type="pathway">
    <text evidence="1 8">Cofactor biosynthesis; tetrahydrofolate biosynthesis; 5,6,7,8-tetrahydrofolate from 7,8-dihydrofolate: step 1/1.</text>
</comment>
<gene>
    <name evidence="10" type="ORF">EDC64_102324</name>
</gene>
<comment type="catalytic activity">
    <reaction evidence="8">
        <text>(6S)-5,6,7,8-tetrahydrofolate + NADP(+) = 7,8-dihydrofolate + NADPH + H(+)</text>
        <dbReference type="Rhea" id="RHEA:15009"/>
        <dbReference type="ChEBI" id="CHEBI:15378"/>
        <dbReference type="ChEBI" id="CHEBI:57451"/>
        <dbReference type="ChEBI" id="CHEBI:57453"/>
        <dbReference type="ChEBI" id="CHEBI:57783"/>
        <dbReference type="ChEBI" id="CHEBI:58349"/>
        <dbReference type="EC" id="1.5.1.3"/>
    </reaction>
</comment>
<dbReference type="PROSITE" id="PS51330">
    <property type="entry name" value="DHFR_2"/>
    <property type="match status" value="1"/>
</dbReference>
<dbReference type="Pfam" id="PF00186">
    <property type="entry name" value="DHFR_1"/>
    <property type="match status" value="1"/>
</dbReference>
<dbReference type="PANTHER" id="PTHR48069">
    <property type="entry name" value="DIHYDROFOLATE REDUCTASE"/>
    <property type="match status" value="1"/>
</dbReference>
<comment type="function">
    <text evidence="7 8">Key enzyme in folate metabolism. Catalyzes an essential reaction for de novo glycine and purine synthesis, and for DNA precursor synthesis.</text>
</comment>
<evidence type="ECO:0000313" key="11">
    <source>
        <dbReference type="Proteomes" id="UP000294664"/>
    </source>
</evidence>
<dbReference type="SUPFAM" id="SSF53597">
    <property type="entry name" value="Dihydrofolate reductase-like"/>
    <property type="match status" value="1"/>
</dbReference>
<dbReference type="GO" id="GO:0050661">
    <property type="term" value="F:NADP binding"/>
    <property type="evidence" value="ECO:0007669"/>
    <property type="project" value="InterPro"/>
</dbReference>
<dbReference type="PIRSF" id="PIRSF000194">
    <property type="entry name" value="DHFR"/>
    <property type="match status" value="1"/>
</dbReference>
<evidence type="ECO:0000256" key="8">
    <source>
        <dbReference type="PIRNR" id="PIRNR000194"/>
    </source>
</evidence>
<dbReference type="GO" id="GO:0004146">
    <property type="term" value="F:dihydrofolate reductase activity"/>
    <property type="evidence" value="ECO:0007669"/>
    <property type="project" value="UniProtKB-EC"/>
</dbReference>
<feature type="domain" description="DHFR" evidence="9">
    <location>
        <begin position="3"/>
        <end position="168"/>
    </location>
</feature>